<gene>
    <name evidence="2" type="ORF">ACFQVD_32510</name>
</gene>
<reference evidence="3" key="1">
    <citation type="journal article" date="2019" name="Int. J. Syst. Evol. Microbiol.">
        <title>The Global Catalogue of Microorganisms (GCM) 10K type strain sequencing project: providing services to taxonomists for standard genome sequencing and annotation.</title>
        <authorList>
            <consortium name="The Broad Institute Genomics Platform"/>
            <consortium name="The Broad Institute Genome Sequencing Center for Infectious Disease"/>
            <person name="Wu L."/>
            <person name="Ma J."/>
        </authorList>
    </citation>
    <scope>NUCLEOTIDE SEQUENCE [LARGE SCALE GENOMIC DNA]</scope>
    <source>
        <strain evidence="3">JCM 10083</strain>
    </source>
</reference>
<proteinExistence type="predicted"/>
<accession>A0ABW2T803</accession>
<dbReference type="Proteomes" id="UP001596514">
    <property type="component" value="Unassembled WGS sequence"/>
</dbReference>
<dbReference type="InterPro" id="IPR003779">
    <property type="entry name" value="CMD-like"/>
</dbReference>
<dbReference type="Pfam" id="PF02627">
    <property type="entry name" value="CMD"/>
    <property type="match status" value="1"/>
</dbReference>
<dbReference type="RefSeq" id="WP_343971501.1">
    <property type="nucleotide sequence ID" value="NZ_BAAAGK010000089.1"/>
</dbReference>
<dbReference type="EMBL" id="JBHTEE010000001">
    <property type="protein sequence ID" value="MFC7604840.1"/>
    <property type="molecule type" value="Genomic_DNA"/>
</dbReference>
<name>A0ABW2T803_9ACTN</name>
<dbReference type="Gene3D" id="1.20.1290.10">
    <property type="entry name" value="AhpD-like"/>
    <property type="match status" value="1"/>
</dbReference>
<protein>
    <submittedName>
        <fullName evidence="2">Carboxymuconolactone decarboxylase family protein</fullName>
    </submittedName>
</protein>
<dbReference type="PANTHER" id="PTHR34846">
    <property type="entry name" value="4-CARBOXYMUCONOLACTONE DECARBOXYLASE FAMILY PROTEIN (AFU_ORTHOLOGUE AFUA_6G11590)"/>
    <property type="match status" value="1"/>
</dbReference>
<keyword evidence="3" id="KW-1185">Reference proteome</keyword>
<dbReference type="PANTHER" id="PTHR34846:SF10">
    <property type="entry name" value="CYTOPLASMIC PROTEIN"/>
    <property type="match status" value="1"/>
</dbReference>
<evidence type="ECO:0000259" key="1">
    <source>
        <dbReference type="Pfam" id="PF02627"/>
    </source>
</evidence>
<feature type="domain" description="Carboxymuconolactone decarboxylase-like" evidence="1">
    <location>
        <begin position="22"/>
        <end position="92"/>
    </location>
</feature>
<dbReference type="InterPro" id="IPR029032">
    <property type="entry name" value="AhpD-like"/>
</dbReference>
<evidence type="ECO:0000313" key="3">
    <source>
        <dbReference type="Proteomes" id="UP001596514"/>
    </source>
</evidence>
<sequence>MKPRVNVHATAPYVHSVMTVFDAAACEGLEPALAELVRVRASQLNGCAFCLGLHTRAALDAEEDPRRLDALSTWRQSPLFTEAERAALALTESVTLIAEKGVPDEVLDAAAEHFDDTELVHLLWTIAAINAWNRIGVATAAGGVAVR</sequence>
<dbReference type="InterPro" id="IPR004675">
    <property type="entry name" value="AhpD_core"/>
</dbReference>
<comment type="caution">
    <text evidence="2">The sequence shown here is derived from an EMBL/GenBank/DDBJ whole genome shotgun (WGS) entry which is preliminary data.</text>
</comment>
<dbReference type="SUPFAM" id="SSF69118">
    <property type="entry name" value="AhpD-like"/>
    <property type="match status" value="1"/>
</dbReference>
<dbReference type="NCBIfam" id="TIGR00778">
    <property type="entry name" value="ahpD_dom"/>
    <property type="match status" value="1"/>
</dbReference>
<organism evidence="2 3">
    <name type="scientific">Streptosporangium amethystogenes subsp. fukuiense</name>
    <dbReference type="NCBI Taxonomy" id="698418"/>
    <lineage>
        <taxon>Bacteria</taxon>
        <taxon>Bacillati</taxon>
        <taxon>Actinomycetota</taxon>
        <taxon>Actinomycetes</taxon>
        <taxon>Streptosporangiales</taxon>
        <taxon>Streptosporangiaceae</taxon>
        <taxon>Streptosporangium</taxon>
    </lineage>
</organism>
<evidence type="ECO:0000313" key="2">
    <source>
        <dbReference type="EMBL" id="MFC7604840.1"/>
    </source>
</evidence>